<dbReference type="Gene3D" id="3.40.50.300">
    <property type="entry name" value="P-loop containing nucleotide triphosphate hydrolases"/>
    <property type="match status" value="1"/>
</dbReference>
<dbReference type="SMART" id="SM00382">
    <property type="entry name" value="AAA"/>
    <property type="match status" value="1"/>
</dbReference>
<evidence type="ECO:0000256" key="1">
    <source>
        <dbReference type="ARBA" id="ARBA00022448"/>
    </source>
</evidence>
<evidence type="ECO:0000313" key="5">
    <source>
        <dbReference type="EMBL" id="SCL52201.1"/>
    </source>
</evidence>
<dbReference type="PROSITE" id="PS50893">
    <property type="entry name" value="ABC_TRANSPORTER_2"/>
    <property type="match status" value="1"/>
</dbReference>
<accession>A0A1C6UE36</accession>
<dbReference type="InterPro" id="IPR003439">
    <property type="entry name" value="ABC_transporter-like_ATP-bd"/>
</dbReference>
<protein>
    <submittedName>
        <fullName evidence="5">Putative ABC transport system ATP-binding protein</fullName>
    </submittedName>
</protein>
<dbReference type="GO" id="GO:0005524">
    <property type="term" value="F:ATP binding"/>
    <property type="evidence" value="ECO:0007669"/>
    <property type="project" value="UniProtKB-KW"/>
</dbReference>
<evidence type="ECO:0000259" key="4">
    <source>
        <dbReference type="PROSITE" id="PS50893"/>
    </source>
</evidence>
<dbReference type="InterPro" id="IPR003593">
    <property type="entry name" value="AAA+_ATPase"/>
</dbReference>
<dbReference type="PANTHER" id="PTHR24220">
    <property type="entry name" value="IMPORT ATP-BINDING PROTEIN"/>
    <property type="match status" value="1"/>
</dbReference>
<dbReference type="STRING" id="683228.GA0070617_2005"/>
<dbReference type="GO" id="GO:0098796">
    <property type="term" value="C:membrane protein complex"/>
    <property type="evidence" value="ECO:0007669"/>
    <property type="project" value="UniProtKB-ARBA"/>
</dbReference>
<proteinExistence type="predicted"/>
<dbReference type="OrthoDB" id="3176024at2"/>
<dbReference type="InterPro" id="IPR027417">
    <property type="entry name" value="P-loop_NTPase"/>
</dbReference>
<dbReference type="GO" id="GO:0016887">
    <property type="term" value="F:ATP hydrolysis activity"/>
    <property type="evidence" value="ECO:0007669"/>
    <property type="project" value="InterPro"/>
</dbReference>
<sequence>MSEQAVVGAHGQPVTGPVVLVEGLHRRFGRGERAVHAVRDVSLSAGRGELVAIRGRSGAGKTTLLNLVGGLDRPDAGRVVVAGREVTTASERELLDLRRDRIGFVFQSFGLLPILSAAENVGVPLRLARVPAAQREERVAVLLELVGLGDQAAQRPYELSGGQQQRVAVARALANDPEVLIADEPTGQLDSETGRAIMDLLRAVVHARGMTALVATHDPALIEVADRTLTLRDGHLVTD</sequence>
<dbReference type="GO" id="GO:0005886">
    <property type="term" value="C:plasma membrane"/>
    <property type="evidence" value="ECO:0007669"/>
    <property type="project" value="TreeGrafter"/>
</dbReference>
<keyword evidence="3 5" id="KW-0067">ATP-binding</keyword>
<dbReference type="CDD" id="cd03255">
    <property type="entry name" value="ABC_MJ0796_LolCDE_FtsE"/>
    <property type="match status" value="1"/>
</dbReference>
<reference evidence="5 6" key="1">
    <citation type="submission" date="2016-06" db="EMBL/GenBank/DDBJ databases">
        <authorList>
            <person name="Kjaerup R.B."/>
            <person name="Dalgaard T.S."/>
            <person name="Juul-Madsen H.R."/>
        </authorList>
    </citation>
    <scope>NUCLEOTIDE SEQUENCE [LARGE SCALE GENOMIC DNA]</scope>
    <source>
        <strain evidence="5 6">DSM 45577</strain>
    </source>
</reference>
<dbReference type="FunFam" id="3.40.50.300:FF:000032">
    <property type="entry name" value="Export ABC transporter ATP-binding protein"/>
    <property type="match status" value="1"/>
</dbReference>
<organism evidence="5 6">
    <name type="scientific">Micromonospora yangpuensis</name>
    <dbReference type="NCBI Taxonomy" id="683228"/>
    <lineage>
        <taxon>Bacteria</taxon>
        <taxon>Bacillati</taxon>
        <taxon>Actinomycetota</taxon>
        <taxon>Actinomycetes</taxon>
        <taxon>Micromonosporales</taxon>
        <taxon>Micromonosporaceae</taxon>
        <taxon>Micromonospora</taxon>
    </lineage>
</organism>
<keyword evidence="2" id="KW-0547">Nucleotide-binding</keyword>
<gene>
    <name evidence="5" type="ORF">GA0070617_2005</name>
</gene>
<dbReference type="InterPro" id="IPR017871">
    <property type="entry name" value="ABC_transporter-like_CS"/>
</dbReference>
<dbReference type="InterPro" id="IPR015854">
    <property type="entry name" value="ABC_transpr_LolD-like"/>
</dbReference>
<dbReference type="AlphaFoldDB" id="A0A1C6UE36"/>
<dbReference type="EMBL" id="FMIA01000002">
    <property type="protein sequence ID" value="SCL52201.1"/>
    <property type="molecule type" value="Genomic_DNA"/>
</dbReference>
<feature type="domain" description="ABC transporter" evidence="4">
    <location>
        <begin position="19"/>
        <end position="239"/>
    </location>
</feature>
<name>A0A1C6UE36_9ACTN</name>
<keyword evidence="6" id="KW-1185">Reference proteome</keyword>
<dbReference type="RefSeq" id="WP_091435696.1">
    <property type="nucleotide sequence ID" value="NZ_BMMJ01000015.1"/>
</dbReference>
<evidence type="ECO:0000256" key="3">
    <source>
        <dbReference type="ARBA" id="ARBA00022840"/>
    </source>
</evidence>
<dbReference type="Pfam" id="PF00005">
    <property type="entry name" value="ABC_tran"/>
    <property type="match status" value="1"/>
</dbReference>
<evidence type="ECO:0000256" key="2">
    <source>
        <dbReference type="ARBA" id="ARBA00022741"/>
    </source>
</evidence>
<dbReference type="GO" id="GO:0022857">
    <property type="term" value="F:transmembrane transporter activity"/>
    <property type="evidence" value="ECO:0007669"/>
    <property type="project" value="UniProtKB-ARBA"/>
</dbReference>
<evidence type="ECO:0000313" key="6">
    <source>
        <dbReference type="Proteomes" id="UP000198937"/>
    </source>
</evidence>
<dbReference type="Proteomes" id="UP000198937">
    <property type="component" value="Unassembled WGS sequence"/>
</dbReference>
<dbReference type="SUPFAM" id="SSF52540">
    <property type="entry name" value="P-loop containing nucleoside triphosphate hydrolases"/>
    <property type="match status" value="1"/>
</dbReference>
<dbReference type="PANTHER" id="PTHR24220:SF685">
    <property type="entry name" value="ABC TRANSPORTER RELATED"/>
    <property type="match status" value="1"/>
</dbReference>
<keyword evidence="1" id="KW-0813">Transport</keyword>
<dbReference type="PROSITE" id="PS00211">
    <property type="entry name" value="ABC_TRANSPORTER_1"/>
    <property type="match status" value="1"/>
</dbReference>
<dbReference type="InterPro" id="IPR017911">
    <property type="entry name" value="MacB-like_ATP-bd"/>
</dbReference>